<reference evidence="3 4" key="1">
    <citation type="submission" date="2024-01" db="EMBL/GenBank/DDBJ databases">
        <title>Unpublished Manusciprt.</title>
        <authorList>
            <person name="Duman M."/>
            <person name="Valdes E.G."/>
            <person name="Ajmi N."/>
            <person name="Altun S."/>
            <person name="Saticioglu I.B."/>
        </authorList>
    </citation>
    <scope>NUCLEOTIDE SEQUENCE [LARGE SCALE GENOMIC DNA]</scope>
    <source>
        <strain evidence="3 4">148P</strain>
    </source>
</reference>
<dbReference type="PANTHER" id="PTHR24321:SF8">
    <property type="entry name" value="ESTRADIOL 17-BETA-DEHYDROGENASE 8-RELATED"/>
    <property type="match status" value="1"/>
</dbReference>
<organism evidence="3 4">
    <name type="scientific">Pseudomonas ulcerans</name>
    <dbReference type="NCBI Taxonomy" id="3115852"/>
    <lineage>
        <taxon>Bacteria</taxon>
        <taxon>Pseudomonadati</taxon>
        <taxon>Pseudomonadota</taxon>
        <taxon>Gammaproteobacteria</taxon>
        <taxon>Pseudomonadales</taxon>
        <taxon>Pseudomonadaceae</taxon>
        <taxon>Pseudomonas</taxon>
    </lineage>
</organism>
<dbReference type="RefSeq" id="WP_330076518.1">
    <property type="nucleotide sequence ID" value="NZ_JAZDQJ010000029.1"/>
</dbReference>
<dbReference type="PRINTS" id="PR00080">
    <property type="entry name" value="SDRFAMILY"/>
</dbReference>
<dbReference type="PRINTS" id="PR00081">
    <property type="entry name" value="GDHRDH"/>
</dbReference>
<evidence type="ECO:0000256" key="1">
    <source>
        <dbReference type="ARBA" id="ARBA00006484"/>
    </source>
</evidence>
<evidence type="ECO:0000313" key="3">
    <source>
        <dbReference type="EMBL" id="MEE1935797.1"/>
    </source>
</evidence>
<dbReference type="SUPFAM" id="SSF51735">
    <property type="entry name" value="NAD(P)-binding Rossmann-fold domains"/>
    <property type="match status" value="1"/>
</dbReference>
<dbReference type="PANTHER" id="PTHR24321">
    <property type="entry name" value="DEHYDROGENASES, SHORT CHAIN"/>
    <property type="match status" value="1"/>
</dbReference>
<sequence>MNLPHTPRRVALVTGAAGELGRAICQRLCQDGLHIIAADIDLPATQALVEALPLQDDQHAIALRADLGDAASIAALVEQGGTTFGRIDVVVNNAAVNHRGSIYDFDAAQWDHMMAVNLRGPALLCQRVAPYWKAQGSGRVINMVSRCWVAGGPPAYVACKAGLVGLTRSMARELAPHNVTVNAIAPGLLPSAFTLNGRDADSFERMAAGSIANTPLKRLATPQDIAGTTAFLASQDAAFITAEVIHVCGGSQLAPFGN</sequence>
<name>A0ABU7HW50_9PSED</name>
<evidence type="ECO:0000256" key="2">
    <source>
        <dbReference type="ARBA" id="ARBA00023002"/>
    </source>
</evidence>
<keyword evidence="4" id="KW-1185">Reference proteome</keyword>
<dbReference type="InterPro" id="IPR036291">
    <property type="entry name" value="NAD(P)-bd_dom_sf"/>
</dbReference>
<dbReference type="Pfam" id="PF13561">
    <property type="entry name" value="adh_short_C2"/>
    <property type="match status" value="1"/>
</dbReference>
<keyword evidence="2" id="KW-0560">Oxidoreductase</keyword>
<comment type="similarity">
    <text evidence="1">Belongs to the short-chain dehydrogenases/reductases (SDR) family.</text>
</comment>
<dbReference type="CDD" id="cd05233">
    <property type="entry name" value="SDR_c"/>
    <property type="match status" value="1"/>
</dbReference>
<accession>A0ABU7HW50</accession>
<protein>
    <submittedName>
        <fullName evidence="3">SDR family NAD(P)-dependent oxidoreductase</fullName>
    </submittedName>
</protein>
<proteinExistence type="inferred from homology"/>
<dbReference type="Gene3D" id="3.40.50.720">
    <property type="entry name" value="NAD(P)-binding Rossmann-like Domain"/>
    <property type="match status" value="1"/>
</dbReference>
<dbReference type="EMBL" id="JAZDQJ010000029">
    <property type="protein sequence ID" value="MEE1935797.1"/>
    <property type="molecule type" value="Genomic_DNA"/>
</dbReference>
<evidence type="ECO:0000313" key="4">
    <source>
        <dbReference type="Proteomes" id="UP001335100"/>
    </source>
</evidence>
<gene>
    <name evidence="3" type="ORF">V0R50_21430</name>
</gene>
<comment type="caution">
    <text evidence="3">The sequence shown here is derived from an EMBL/GenBank/DDBJ whole genome shotgun (WGS) entry which is preliminary data.</text>
</comment>
<dbReference type="Proteomes" id="UP001335100">
    <property type="component" value="Unassembled WGS sequence"/>
</dbReference>
<dbReference type="InterPro" id="IPR002347">
    <property type="entry name" value="SDR_fam"/>
</dbReference>